<protein>
    <submittedName>
        <fullName evidence="2">Transcriptional regulator, AbiEi antitoxin, Type IV TA system</fullName>
    </submittedName>
</protein>
<dbReference type="RefSeq" id="WP_074317259.1">
    <property type="nucleotide sequence ID" value="NZ_FSQT01000002.1"/>
</dbReference>
<keyword evidence="3" id="KW-1185">Reference proteome</keyword>
<feature type="domain" description="AbiEi antitoxin N-terminal" evidence="1">
    <location>
        <begin position="20"/>
        <end position="55"/>
    </location>
</feature>
<evidence type="ECO:0000313" key="2">
    <source>
        <dbReference type="EMBL" id="SIN35776.1"/>
    </source>
</evidence>
<reference evidence="3" key="1">
    <citation type="submission" date="2016-12" db="EMBL/GenBank/DDBJ databases">
        <authorList>
            <person name="Varghese N."/>
            <person name="Submissions S."/>
        </authorList>
    </citation>
    <scope>NUCLEOTIDE SEQUENCE [LARGE SCALE GENOMIC DNA]</scope>
    <source>
        <strain evidence="3">DSM 45599</strain>
    </source>
</reference>
<proteinExistence type="predicted"/>
<dbReference type="Proteomes" id="UP000185124">
    <property type="component" value="Unassembled WGS sequence"/>
</dbReference>
<name>A0A1N6AP26_9ACTN</name>
<accession>A0A1N6AP26</accession>
<dbReference type="STRING" id="709881.SAMN04489832_5864"/>
<sequence>MGSEERSETGGSPLSALPVTFSYSEALDAGLSEWQLYRLRDQGLIASVGRGLYRRHDAAIVDLDLIELARRAPSGTLCLTTALARHGLTDEIPSRIDVALPRGRHRPATTAPVTWHWFDPTTFEIGRTELPLDLEISIGLYGPERSIVDAIRLRHREGPDLAYAALRRWLRRPNASPSKLLTIAREFPKAERPLREALEILL</sequence>
<evidence type="ECO:0000259" key="1">
    <source>
        <dbReference type="Pfam" id="PF13338"/>
    </source>
</evidence>
<dbReference type="InterPro" id="IPR025159">
    <property type="entry name" value="AbiEi_N"/>
</dbReference>
<evidence type="ECO:0000313" key="3">
    <source>
        <dbReference type="Proteomes" id="UP000185124"/>
    </source>
</evidence>
<dbReference type="EMBL" id="FSQT01000002">
    <property type="protein sequence ID" value="SIN35776.1"/>
    <property type="molecule type" value="Genomic_DNA"/>
</dbReference>
<dbReference type="OrthoDB" id="9789781at2"/>
<gene>
    <name evidence="2" type="ORF">SAMN04489832_5864</name>
</gene>
<dbReference type="Pfam" id="PF13338">
    <property type="entry name" value="AbiEi_4"/>
    <property type="match status" value="1"/>
</dbReference>
<dbReference type="AlphaFoldDB" id="A0A1N6AP26"/>
<organism evidence="2 3">
    <name type="scientific">Micromonospora cremea</name>
    <dbReference type="NCBI Taxonomy" id="709881"/>
    <lineage>
        <taxon>Bacteria</taxon>
        <taxon>Bacillati</taxon>
        <taxon>Actinomycetota</taxon>
        <taxon>Actinomycetes</taxon>
        <taxon>Micromonosporales</taxon>
        <taxon>Micromonosporaceae</taxon>
        <taxon>Micromonospora</taxon>
    </lineage>
</organism>